<sequence length="224" mass="24152">MEPTYFLGVFWLIVQVIAVVYDVLVLDSLKNVSTAWQNTALTQRYWMNGVMGAFVLSFMVTIGLAVVSIFLFLKKLFQHASPDGFGYGFVLASTLHSASFLLLCGLVYTASIKMVQGWEDSNIFKGFAVYWVVLILAYVLAASYLVLAVLFIIYRSRAAPPKPSEGVDISKNSTSSQAGLTAKSAAAVKSKPAKKDASASGNAWGTPTSTKAEWGIPTSPAAKD</sequence>
<accession>A0AAW1SB22</accession>
<name>A0AAW1SB22_9CHLO</name>
<reference evidence="3 4" key="1">
    <citation type="journal article" date="2024" name="Nat. Commun.">
        <title>Phylogenomics reveals the evolutionary origins of lichenization in chlorophyte algae.</title>
        <authorList>
            <person name="Puginier C."/>
            <person name="Libourel C."/>
            <person name="Otte J."/>
            <person name="Skaloud P."/>
            <person name="Haon M."/>
            <person name="Grisel S."/>
            <person name="Petersen M."/>
            <person name="Berrin J.G."/>
            <person name="Delaux P.M."/>
            <person name="Dal Grande F."/>
            <person name="Keller J."/>
        </authorList>
    </citation>
    <scope>NUCLEOTIDE SEQUENCE [LARGE SCALE GENOMIC DNA]</scope>
    <source>
        <strain evidence="3 4">SAG 2145</strain>
    </source>
</reference>
<keyword evidence="4" id="KW-1185">Reference proteome</keyword>
<feature type="transmembrane region" description="Helical" evidence="2">
    <location>
        <begin position="45"/>
        <end position="73"/>
    </location>
</feature>
<keyword evidence="2" id="KW-0812">Transmembrane</keyword>
<feature type="compositionally biased region" description="Polar residues" evidence="1">
    <location>
        <begin position="201"/>
        <end position="211"/>
    </location>
</feature>
<dbReference type="AlphaFoldDB" id="A0AAW1SB22"/>
<evidence type="ECO:0000256" key="1">
    <source>
        <dbReference type="SAM" id="MobiDB-lite"/>
    </source>
</evidence>
<feature type="transmembrane region" description="Helical" evidence="2">
    <location>
        <begin position="5"/>
        <end position="25"/>
    </location>
</feature>
<keyword evidence="2" id="KW-0472">Membrane</keyword>
<dbReference type="Proteomes" id="UP001438707">
    <property type="component" value="Unassembled WGS sequence"/>
</dbReference>
<comment type="caution">
    <text evidence="3">The sequence shown here is derived from an EMBL/GenBank/DDBJ whole genome shotgun (WGS) entry which is preliminary data.</text>
</comment>
<evidence type="ECO:0000313" key="4">
    <source>
        <dbReference type="Proteomes" id="UP001438707"/>
    </source>
</evidence>
<gene>
    <name evidence="3" type="ORF">WJX74_005930</name>
</gene>
<keyword evidence="2" id="KW-1133">Transmembrane helix</keyword>
<feature type="transmembrane region" description="Helical" evidence="2">
    <location>
        <begin position="85"/>
        <end position="108"/>
    </location>
</feature>
<feature type="region of interest" description="Disordered" evidence="1">
    <location>
        <begin position="160"/>
        <end position="224"/>
    </location>
</feature>
<evidence type="ECO:0000256" key="2">
    <source>
        <dbReference type="SAM" id="Phobius"/>
    </source>
</evidence>
<organism evidence="3 4">
    <name type="scientific">Apatococcus lobatus</name>
    <dbReference type="NCBI Taxonomy" id="904363"/>
    <lineage>
        <taxon>Eukaryota</taxon>
        <taxon>Viridiplantae</taxon>
        <taxon>Chlorophyta</taxon>
        <taxon>core chlorophytes</taxon>
        <taxon>Trebouxiophyceae</taxon>
        <taxon>Chlorellales</taxon>
        <taxon>Chlorellaceae</taxon>
        <taxon>Apatococcus</taxon>
    </lineage>
</organism>
<dbReference type="EMBL" id="JALJOS010000002">
    <property type="protein sequence ID" value="KAK9843036.1"/>
    <property type="molecule type" value="Genomic_DNA"/>
</dbReference>
<protein>
    <submittedName>
        <fullName evidence="3">Uncharacterized protein</fullName>
    </submittedName>
</protein>
<feature type="compositionally biased region" description="Polar residues" evidence="1">
    <location>
        <begin position="170"/>
        <end position="179"/>
    </location>
</feature>
<evidence type="ECO:0000313" key="3">
    <source>
        <dbReference type="EMBL" id="KAK9843036.1"/>
    </source>
</evidence>
<proteinExistence type="predicted"/>
<feature type="transmembrane region" description="Helical" evidence="2">
    <location>
        <begin position="128"/>
        <end position="154"/>
    </location>
</feature>